<evidence type="ECO:0000256" key="2">
    <source>
        <dbReference type="SAM" id="Phobius"/>
    </source>
</evidence>
<evidence type="ECO:0000256" key="1">
    <source>
        <dbReference type="SAM" id="MobiDB-lite"/>
    </source>
</evidence>
<sequence>MSRGWLKGLTPQGPAGAPPTRTGGNLHWAACLLQGCIGGGSLGGLSRWRRWFRKRFEGQNSGGGFGALAFGPGFQGRGGARLGDDD</sequence>
<organism evidence="3 4">
    <name type="scientific">Rhododendron simsii</name>
    <name type="common">Sims's rhododendron</name>
    <dbReference type="NCBI Taxonomy" id="118357"/>
    <lineage>
        <taxon>Eukaryota</taxon>
        <taxon>Viridiplantae</taxon>
        <taxon>Streptophyta</taxon>
        <taxon>Embryophyta</taxon>
        <taxon>Tracheophyta</taxon>
        <taxon>Spermatophyta</taxon>
        <taxon>Magnoliopsida</taxon>
        <taxon>eudicotyledons</taxon>
        <taxon>Gunneridae</taxon>
        <taxon>Pentapetalae</taxon>
        <taxon>asterids</taxon>
        <taxon>Ericales</taxon>
        <taxon>Ericaceae</taxon>
        <taxon>Ericoideae</taxon>
        <taxon>Rhodoreae</taxon>
        <taxon>Rhododendron</taxon>
    </lineage>
</organism>
<comment type="caution">
    <text evidence="3">The sequence shown here is derived from an EMBL/GenBank/DDBJ whole genome shotgun (WGS) entry which is preliminary data.</text>
</comment>
<dbReference type="EMBL" id="WJXA01000006">
    <property type="protein sequence ID" value="KAF7140987.1"/>
    <property type="molecule type" value="Genomic_DNA"/>
</dbReference>
<feature type="transmembrane region" description="Helical" evidence="2">
    <location>
        <begin position="26"/>
        <end position="45"/>
    </location>
</feature>
<dbReference type="Proteomes" id="UP000626092">
    <property type="component" value="Unassembled WGS sequence"/>
</dbReference>
<evidence type="ECO:0000313" key="4">
    <source>
        <dbReference type="Proteomes" id="UP000626092"/>
    </source>
</evidence>
<feature type="compositionally biased region" description="Low complexity" evidence="1">
    <location>
        <begin position="10"/>
        <end position="21"/>
    </location>
</feature>
<accession>A0A834LMC5</accession>
<name>A0A834LMC5_RHOSS</name>
<keyword evidence="2" id="KW-1133">Transmembrane helix</keyword>
<dbReference type="AlphaFoldDB" id="A0A834LMC5"/>
<keyword evidence="4" id="KW-1185">Reference proteome</keyword>
<gene>
    <name evidence="3" type="ORF">RHSIM_Rhsim06G0167900</name>
</gene>
<protein>
    <submittedName>
        <fullName evidence="3">Uncharacterized protein</fullName>
    </submittedName>
</protein>
<proteinExistence type="predicted"/>
<keyword evidence="2" id="KW-0472">Membrane</keyword>
<keyword evidence="2" id="KW-0812">Transmembrane</keyword>
<feature type="region of interest" description="Disordered" evidence="1">
    <location>
        <begin position="1"/>
        <end position="21"/>
    </location>
</feature>
<evidence type="ECO:0000313" key="3">
    <source>
        <dbReference type="EMBL" id="KAF7140987.1"/>
    </source>
</evidence>
<reference evidence="3" key="1">
    <citation type="submission" date="2019-11" db="EMBL/GenBank/DDBJ databases">
        <authorList>
            <person name="Liu Y."/>
            <person name="Hou J."/>
            <person name="Li T.-Q."/>
            <person name="Guan C.-H."/>
            <person name="Wu X."/>
            <person name="Wu H.-Z."/>
            <person name="Ling F."/>
            <person name="Zhang R."/>
            <person name="Shi X.-G."/>
            <person name="Ren J.-P."/>
            <person name="Chen E.-F."/>
            <person name="Sun J.-M."/>
        </authorList>
    </citation>
    <scope>NUCLEOTIDE SEQUENCE</scope>
    <source>
        <strain evidence="3">Adult_tree_wgs_1</strain>
        <tissue evidence="3">Leaves</tissue>
    </source>
</reference>